<keyword evidence="1" id="KW-0378">Hydrolase</keyword>
<dbReference type="SMART" id="SM00331">
    <property type="entry name" value="PP2C_SIG"/>
    <property type="match status" value="1"/>
</dbReference>
<dbReference type="SUPFAM" id="SSF55874">
    <property type="entry name" value="ATPase domain of HSP90 chaperone/DNA topoisomerase II/histidine kinase"/>
    <property type="match status" value="1"/>
</dbReference>
<name>A0ABU2NKF0_9ACTN</name>
<accession>A0ABU2NKF0</accession>
<dbReference type="InterPro" id="IPR035965">
    <property type="entry name" value="PAS-like_dom_sf"/>
</dbReference>
<dbReference type="Proteomes" id="UP001183414">
    <property type="component" value="Unassembled WGS sequence"/>
</dbReference>
<proteinExistence type="predicted"/>
<dbReference type="PANTHER" id="PTHR43156:SF2">
    <property type="entry name" value="STAGE II SPORULATION PROTEIN E"/>
    <property type="match status" value="1"/>
</dbReference>
<dbReference type="Gene3D" id="3.30.450.20">
    <property type="entry name" value="PAS domain"/>
    <property type="match status" value="1"/>
</dbReference>
<feature type="domain" description="PAS" evidence="3">
    <location>
        <begin position="121"/>
        <end position="186"/>
    </location>
</feature>
<dbReference type="InterPro" id="IPR029016">
    <property type="entry name" value="GAF-like_dom_sf"/>
</dbReference>
<evidence type="ECO:0000256" key="2">
    <source>
        <dbReference type="SAM" id="MobiDB-lite"/>
    </source>
</evidence>
<protein>
    <submittedName>
        <fullName evidence="5">SpoIIE family protein phosphatase</fullName>
    </submittedName>
</protein>
<comment type="caution">
    <text evidence="5">The sequence shown here is derived from an EMBL/GenBank/DDBJ whole genome shotgun (WGS) entry which is preliminary data.</text>
</comment>
<dbReference type="InterPro" id="IPR003594">
    <property type="entry name" value="HATPase_dom"/>
</dbReference>
<evidence type="ECO:0000313" key="5">
    <source>
        <dbReference type="EMBL" id="MDT0377459.1"/>
    </source>
</evidence>
<dbReference type="Pfam" id="PF07228">
    <property type="entry name" value="SpoIIE"/>
    <property type="match status" value="1"/>
</dbReference>
<feature type="domain" description="PAS" evidence="3">
    <location>
        <begin position="3"/>
        <end position="68"/>
    </location>
</feature>
<dbReference type="SUPFAM" id="SSF55785">
    <property type="entry name" value="PYP-like sensor domain (PAS domain)"/>
    <property type="match status" value="2"/>
</dbReference>
<dbReference type="InterPro" id="IPR036890">
    <property type="entry name" value="HATPase_C_sf"/>
</dbReference>
<feature type="region of interest" description="Disordered" evidence="2">
    <location>
        <begin position="515"/>
        <end position="535"/>
    </location>
</feature>
<evidence type="ECO:0000259" key="4">
    <source>
        <dbReference type="SMART" id="SM00331"/>
    </source>
</evidence>
<organism evidence="5 6">
    <name type="scientific">Streptomyces hazeniae</name>
    <dbReference type="NCBI Taxonomy" id="3075538"/>
    <lineage>
        <taxon>Bacteria</taxon>
        <taxon>Bacillati</taxon>
        <taxon>Actinomycetota</taxon>
        <taxon>Actinomycetes</taxon>
        <taxon>Kitasatosporales</taxon>
        <taxon>Streptomycetaceae</taxon>
        <taxon>Streptomyces</taxon>
    </lineage>
</organism>
<reference evidence="6" key="1">
    <citation type="submission" date="2023-07" db="EMBL/GenBank/DDBJ databases">
        <title>30 novel species of actinomycetes from the DSMZ collection.</title>
        <authorList>
            <person name="Nouioui I."/>
        </authorList>
    </citation>
    <scope>NUCLEOTIDE SEQUENCE [LARGE SCALE GENOMIC DNA]</scope>
    <source>
        <strain evidence="6">DSM 42041</strain>
    </source>
</reference>
<dbReference type="PANTHER" id="PTHR43156">
    <property type="entry name" value="STAGE II SPORULATION PROTEIN E-RELATED"/>
    <property type="match status" value="1"/>
</dbReference>
<dbReference type="SUPFAM" id="SSF55781">
    <property type="entry name" value="GAF domain-like"/>
    <property type="match status" value="1"/>
</dbReference>
<dbReference type="Pfam" id="PF13581">
    <property type="entry name" value="HATPase_c_2"/>
    <property type="match status" value="1"/>
</dbReference>
<dbReference type="EMBL" id="JAVREQ010000001">
    <property type="protein sequence ID" value="MDT0377459.1"/>
    <property type="molecule type" value="Genomic_DNA"/>
</dbReference>
<feature type="domain" description="PPM-type phosphatase" evidence="4">
    <location>
        <begin position="432"/>
        <end position="674"/>
    </location>
</feature>
<evidence type="ECO:0000259" key="3">
    <source>
        <dbReference type="SMART" id="SM00091"/>
    </source>
</evidence>
<feature type="region of interest" description="Disordered" evidence="2">
    <location>
        <begin position="47"/>
        <end position="66"/>
    </location>
</feature>
<dbReference type="InterPro" id="IPR036457">
    <property type="entry name" value="PPM-type-like_dom_sf"/>
</dbReference>
<gene>
    <name evidence="5" type="ORF">RM572_01545</name>
</gene>
<evidence type="ECO:0000256" key="1">
    <source>
        <dbReference type="ARBA" id="ARBA00022801"/>
    </source>
</evidence>
<dbReference type="InterPro" id="IPR001932">
    <property type="entry name" value="PPM-type_phosphatase-like_dom"/>
</dbReference>
<dbReference type="Gene3D" id="3.30.565.10">
    <property type="entry name" value="Histidine kinase-like ATPase, C-terminal domain"/>
    <property type="match status" value="1"/>
</dbReference>
<dbReference type="Gene3D" id="3.60.40.10">
    <property type="entry name" value="PPM-type phosphatase domain"/>
    <property type="match status" value="1"/>
</dbReference>
<dbReference type="RefSeq" id="WP_311671440.1">
    <property type="nucleotide sequence ID" value="NZ_JAVREQ010000001.1"/>
</dbReference>
<keyword evidence="6" id="KW-1185">Reference proteome</keyword>
<dbReference type="InterPro" id="IPR052016">
    <property type="entry name" value="Bact_Sigma-Reg"/>
</dbReference>
<dbReference type="Gene3D" id="3.30.450.40">
    <property type="match status" value="1"/>
</dbReference>
<dbReference type="InterPro" id="IPR000014">
    <property type="entry name" value="PAS"/>
</dbReference>
<dbReference type="InterPro" id="IPR013656">
    <property type="entry name" value="PAS_4"/>
</dbReference>
<dbReference type="Pfam" id="PF08448">
    <property type="entry name" value="PAS_4"/>
    <property type="match status" value="1"/>
</dbReference>
<sequence>MARNDEDPFHPANVAALIVDGEATVLGCTPGAEDLLRRPARELRGRPLPSLLTEPDDWPAAPVRDDGTFREGTATLRIGDARHVEVSFSVLTLTESAGPDSRCLVLAVPQPLMTRWRQNHAFIEELFLQRRVGLAVFDPGLRIVRTNTPLLDYPGVPDDLTGMRLADFLRQEDAERVDDLLRGVVRTGEPLIGEEVSARTRTDPRAARTFTVAAFRLQLSDGQIAGVTTLFNDTTEEQRARARLDLLHRATALVGSSLSVTGTARDLADVLTPGLADVAAVDIAEAVFGHRSPAPDDQGTHLLRRAATTGDLPVRPRSGGLVEIDVDGPHTHGLWQRDPAARPRFDDEAAVEGARSGMSALLCARGLLLGRVTVWRTGDVPFDEKDVEMLDEIASRVGLVLDNARRFGLERRAAVSLQSSLLPPAESETVGVRSASVYLPTEVSTGVSGDWFDVIPLSSARVALVVGDVVGHGLHAIATMGRLRTAVRTLADLDLEPDELLTHLDDLVSQLTVESGESPSSIGTGAGHHRTGTEAPVPPVPYDSFGATCLYVTYDPVSRLVTAASAGHPPLAVLSPDGRAAYLEVSPGPPLGVGGLPFEPVETTVDEGSVLALFTDGLVERGDGDVDTGMAALLHGLRTADPFLRPLPEVGRDVVAGLAPTQVPDDITLLLARTRAVPPADTAAWTLEADPEVVADARRMVARRLVDWDLDDLVFTTELVTSELVTNAVRHAGGPIELRLIRAGTLICEVSDPSNTQPRMRRAGSTEEGGRGLYLVAQLAGRWGSRYARQGKTIWAEQPLPPAAR</sequence>
<dbReference type="SMART" id="SM00091">
    <property type="entry name" value="PAS"/>
    <property type="match status" value="2"/>
</dbReference>
<evidence type="ECO:0000313" key="6">
    <source>
        <dbReference type="Proteomes" id="UP001183414"/>
    </source>
</evidence>
<dbReference type="CDD" id="cd16936">
    <property type="entry name" value="HATPase_RsbW-like"/>
    <property type="match status" value="1"/>
</dbReference>